<evidence type="ECO:0000256" key="1">
    <source>
        <dbReference type="ARBA" id="ARBA00004141"/>
    </source>
</evidence>
<keyword evidence="2 7" id="KW-0812">Transmembrane</keyword>
<dbReference type="EMBL" id="JAQQWL010000003">
    <property type="protein sequence ID" value="KAK8079293.1"/>
    <property type="molecule type" value="Genomic_DNA"/>
</dbReference>
<evidence type="ECO:0000259" key="8">
    <source>
        <dbReference type="Pfam" id="PF20684"/>
    </source>
</evidence>
<dbReference type="InterPro" id="IPR049326">
    <property type="entry name" value="Rhodopsin_dom_fungi"/>
</dbReference>
<evidence type="ECO:0000313" key="10">
    <source>
        <dbReference type="Proteomes" id="UP001480595"/>
    </source>
</evidence>
<evidence type="ECO:0000256" key="2">
    <source>
        <dbReference type="ARBA" id="ARBA00022692"/>
    </source>
</evidence>
<dbReference type="InterPro" id="IPR052337">
    <property type="entry name" value="SAT4-like"/>
</dbReference>
<evidence type="ECO:0000256" key="7">
    <source>
        <dbReference type="SAM" id="Phobius"/>
    </source>
</evidence>
<organism evidence="9 10">
    <name type="scientific">Apiospora phragmitis</name>
    <dbReference type="NCBI Taxonomy" id="2905665"/>
    <lineage>
        <taxon>Eukaryota</taxon>
        <taxon>Fungi</taxon>
        <taxon>Dikarya</taxon>
        <taxon>Ascomycota</taxon>
        <taxon>Pezizomycotina</taxon>
        <taxon>Sordariomycetes</taxon>
        <taxon>Xylariomycetidae</taxon>
        <taxon>Amphisphaeriales</taxon>
        <taxon>Apiosporaceae</taxon>
        <taxon>Apiospora</taxon>
    </lineage>
</organism>
<comment type="caution">
    <text evidence="9">The sequence shown here is derived from an EMBL/GenBank/DDBJ whole genome shotgun (WGS) entry which is preliminary data.</text>
</comment>
<feature type="domain" description="Rhodopsin" evidence="8">
    <location>
        <begin position="26"/>
        <end position="182"/>
    </location>
</feature>
<protein>
    <recommendedName>
        <fullName evidence="8">Rhodopsin domain-containing protein</fullName>
    </recommendedName>
</protein>
<gene>
    <name evidence="9" type="ORF">PG994_003100</name>
</gene>
<evidence type="ECO:0000256" key="4">
    <source>
        <dbReference type="ARBA" id="ARBA00023136"/>
    </source>
</evidence>
<dbReference type="PANTHER" id="PTHR33048">
    <property type="entry name" value="PTH11-LIKE INTEGRAL MEMBRANE PROTEIN (AFU_ORTHOLOGUE AFUA_5G11245)"/>
    <property type="match status" value="1"/>
</dbReference>
<evidence type="ECO:0000256" key="6">
    <source>
        <dbReference type="SAM" id="MobiDB-lite"/>
    </source>
</evidence>
<dbReference type="Pfam" id="PF20684">
    <property type="entry name" value="Fung_rhodopsin"/>
    <property type="match status" value="1"/>
</dbReference>
<keyword evidence="4 7" id="KW-0472">Membrane</keyword>
<reference evidence="9 10" key="1">
    <citation type="submission" date="2023-01" db="EMBL/GenBank/DDBJ databases">
        <title>Analysis of 21 Apiospora genomes using comparative genomics revels a genus with tremendous synthesis potential of carbohydrate active enzymes and secondary metabolites.</title>
        <authorList>
            <person name="Sorensen T."/>
        </authorList>
    </citation>
    <scope>NUCLEOTIDE SEQUENCE [LARGE SCALE GENOMIC DNA]</scope>
    <source>
        <strain evidence="9 10">CBS 135458</strain>
    </source>
</reference>
<comment type="similarity">
    <text evidence="5">Belongs to the SAT4 family.</text>
</comment>
<accession>A0ABR1WAV9</accession>
<proteinExistence type="inferred from homology"/>
<feature type="transmembrane region" description="Helical" evidence="7">
    <location>
        <begin position="107"/>
        <end position="129"/>
    </location>
</feature>
<dbReference type="RefSeq" id="XP_066720364.1">
    <property type="nucleotide sequence ID" value="XM_066854509.1"/>
</dbReference>
<evidence type="ECO:0000256" key="5">
    <source>
        <dbReference type="ARBA" id="ARBA00038359"/>
    </source>
</evidence>
<dbReference type="GeneID" id="92087572"/>
<comment type="subcellular location">
    <subcellularLocation>
        <location evidence="1">Membrane</location>
        <topology evidence="1">Multi-pass membrane protein</topology>
    </subcellularLocation>
</comment>
<keyword evidence="3 7" id="KW-1133">Transmembrane helix</keyword>
<sequence length="369" mass="40529">MSDPSKKGVLALCGSMRGLSTIAVGLRLWARKGHKVPLMADDWTAILALVRYSSSDMAPEEIAANIGIQHGSEIALDFLTTCTLGSVKLSALFFYRRIFCNMEKRGIFNIIIWVTVIVVVLWLFIFLFLPGFQCGTHFSALYDGTYNQYCKISLSIAYGLATSDFLLDVWILALPIPHLTKVTPISDSATSYHIAEETIHHGGFPTDFGVTEPLRISSDSMTNSQYSGLAASTIRMASYINFVIGGPDYLFNTDYNGKIDSFAWDEALITGTFFYTMLECGMALVAVNLPLLRVLAISLKASELMSSVKGIFEFSFLRGSSSQIEHHDLEAPRADGMKRSFSTGPSERTEAAGAPSARIPLHVLEGSRR</sequence>
<evidence type="ECO:0000313" key="9">
    <source>
        <dbReference type="EMBL" id="KAK8079293.1"/>
    </source>
</evidence>
<dbReference type="PANTHER" id="PTHR33048:SF134">
    <property type="entry name" value="INTEGRAL MEMBRANE PROTEIN"/>
    <property type="match status" value="1"/>
</dbReference>
<evidence type="ECO:0000256" key="3">
    <source>
        <dbReference type="ARBA" id="ARBA00022989"/>
    </source>
</evidence>
<name>A0ABR1WAV9_9PEZI</name>
<keyword evidence="10" id="KW-1185">Reference proteome</keyword>
<dbReference type="Proteomes" id="UP001480595">
    <property type="component" value="Unassembled WGS sequence"/>
</dbReference>
<feature type="region of interest" description="Disordered" evidence="6">
    <location>
        <begin position="335"/>
        <end position="369"/>
    </location>
</feature>